<name>E9G6K0_DAPPU</name>
<dbReference type="EMBL" id="GL732533">
    <property type="protein sequence ID" value="EFX84977.1"/>
    <property type="molecule type" value="Genomic_DNA"/>
</dbReference>
<evidence type="ECO:0000313" key="1">
    <source>
        <dbReference type="EMBL" id="EFX84977.1"/>
    </source>
</evidence>
<dbReference type="Proteomes" id="UP000000305">
    <property type="component" value="Unassembled WGS sequence"/>
</dbReference>
<dbReference type="AlphaFoldDB" id="E9G6K0"/>
<accession>E9G6K0</accession>
<sequence>MTDDSRRGEDVVYDASQTALKSALKSISSSLALEHQHTDTKHISKIWRIAENGRKKRKRTRNERFEAASAAAAAAATLLKRKKSPPPCDLLKWPMGNQPGSTTETEIHSVAQMSFKLHTLGIWNTAVKFPVIQHCWWADEIICKSSN</sequence>
<proteinExistence type="predicted"/>
<organism evidence="1 2">
    <name type="scientific">Daphnia pulex</name>
    <name type="common">Water flea</name>
    <dbReference type="NCBI Taxonomy" id="6669"/>
    <lineage>
        <taxon>Eukaryota</taxon>
        <taxon>Metazoa</taxon>
        <taxon>Ecdysozoa</taxon>
        <taxon>Arthropoda</taxon>
        <taxon>Crustacea</taxon>
        <taxon>Branchiopoda</taxon>
        <taxon>Diplostraca</taxon>
        <taxon>Cladocera</taxon>
        <taxon>Anomopoda</taxon>
        <taxon>Daphniidae</taxon>
        <taxon>Daphnia</taxon>
    </lineage>
</organism>
<reference evidence="1 2" key="1">
    <citation type="journal article" date="2011" name="Science">
        <title>The ecoresponsive genome of Daphnia pulex.</title>
        <authorList>
            <person name="Colbourne J.K."/>
            <person name="Pfrender M.E."/>
            <person name="Gilbert D."/>
            <person name="Thomas W.K."/>
            <person name="Tucker A."/>
            <person name="Oakley T.H."/>
            <person name="Tokishita S."/>
            <person name="Aerts A."/>
            <person name="Arnold G.J."/>
            <person name="Basu M.K."/>
            <person name="Bauer D.J."/>
            <person name="Caceres C.E."/>
            <person name="Carmel L."/>
            <person name="Casola C."/>
            <person name="Choi J.H."/>
            <person name="Detter J.C."/>
            <person name="Dong Q."/>
            <person name="Dusheyko S."/>
            <person name="Eads B.D."/>
            <person name="Frohlich T."/>
            <person name="Geiler-Samerotte K.A."/>
            <person name="Gerlach D."/>
            <person name="Hatcher P."/>
            <person name="Jogdeo S."/>
            <person name="Krijgsveld J."/>
            <person name="Kriventseva E.V."/>
            <person name="Kultz D."/>
            <person name="Laforsch C."/>
            <person name="Lindquist E."/>
            <person name="Lopez J."/>
            <person name="Manak J.R."/>
            <person name="Muller J."/>
            <person name="Pangilinan J."/>
            <person name="Patwardhan R.P."/>
            <person name="Pitluck S."/>
            <person name="Pritham E.J."/>
            <person name="Rechtsteiner A."/>
            <person name="Rho M."/>
            <person name="Rogozin I.B."/>
            <person name="Sakarya O."/>
            <person name="Salamov A."/>
            <person name="Schaack S."/>
            <person name="Shapiro H."/>
            <person name="Shiga Y."/>
            <person name="Skalitzky C."/>
            <person name="Smith Z."/>
            <person name="Souvorov A."/>
            <person name="Sung W."/>
            <person name="Tang Z."/>
            <person name="Tsuchiya D."/>
            <person name="Tu H."/>
            <person name="Vos H."/>
            <person name="Wang M."/>
            <person name="Wolf Y.I."/>
            <person name="Yamagata H."/>
            <person name="Yamada T."/>
            <person name="Ye Y."/>
            <person name="Shaw J.R."/>
            <person name="Andrews J."/>
            <person name="Crease T.J."/>
            <person name="Tang H."/>
            <person name="Lucas S.M."/>
            <person name="Robertson H.M."/>
            <person name="Bork P."/>
            <person name="Koonin E.V."/>
            <person name="Zdobnov E.M."/>
            <person name="Grigoriev I.V."/>
            <person name="Lynch M."/>
            <person name="Boore J.L."/>
        </authorList>
    </citation>
    <scope>NUCLEOTIDE SEQUENCE [LARGE SCALE GENOMIC DNA]</scope>
</reference>
<dbReference type="KEGG" id="dpx:DAPPUDRAFT_238493"/>
<protein>
    <submittedName>
        <fullName evidence="1">Uncharacterized protein</fullName>
    </submittedName>
</protein>
<keyword evidence="2" id="KW-1185">Reference proteome</keyword>
<dbReference type="InParanoid" id="E9G6K0"/>
<evidence type="ECO:0000313" key="2">
    <source>
        <dbReference type="Proteomes" id="UP000000305"/>
    </source>
</evidence>
<dbReference type="HOGENOM" id="CLU_1769913_0_0_1"/>
<gene>
    <name evidence="1" type="ORF">DAPPUDRAFT_238493</name>
</gene>